<evidence type="ECO:0000313" key="2">
    <source>
        <dbReference type="Proteomes" id="UP001196413"/>
    </source>
</evidence>
<name>A0AAD5QKD0_PARTN</name>
<protein>
    <submittedName>
        <fullName evidence="1">Uncharacterized protein</fullName>
    </submittedName>
</protein>
<evidence type="ECO:0000313" key="1">
    <source>
        <dbReference type="EMBL" id="KAJ1355213.1"/>
    </source>
</evidence>
<dbReference type="AlphaFoldDB" id="A0AAD5QKD0"/>
<proteinExistence type="predicted"/>
<dbReference type="EMBL" id="JAHQIW010002391">
    <property type="protein sequence ID" value="KAJ1355213.1"/>
    <property type="molecule type" value="Genomic_DNA"/>
</dbReference>
<dbReference type="Proteomes" id="UP001196413">
    <property type="component" value="Unassembled WGS sequence"/>
</dbReference>
<sequence length="113" mass="13081">MMRFSAEVETTREVNEDFVEYEYDETNRMRENAPGEEVEREHIHQLEGFGGLFRSQKPGVSEETSTLFVLHSLIQKMFVHNLVVYLMGAPGRLANDDRCGLTRVVSHRPLVLR</sequence>
<reference evidence="1" key="1">
    <citation type="submission" date="2021-06" db="EMBL/GenBank/DDBJ databases">
        <title>Parelaphostrongylus tenuis whole genome reference sequence.</title>
        <authorList>
            <person name="Garwood T.J."/>
            <person name="Larsen P.A."/>
            <person name="Fountain-Jones N.M."/>
            <person name="Garbe J.R."/>
            <person name="Macchietto M.G."/>
            <person name="Kania S.A."/>
            <person name="Gerhold R.W."/>
            <person name="Richards J.E."/>
            <person name="Wolf T.M."/>
        </authorList>
    </citation>
    <scope>NUCLEOTIDE SEQUENCE</scope>
    <source>
        <strain evidence="1">MNPRO001-30</strain>
        <tissue evidence="1">Meninges</tissue>
    </source>
</reference>
<comment type="caution">
    <text evidence="1">The sequence shown here is derived from an EMBL/GenBank/DDBJ whole genome shotgun (WGS) entry which is preliminary data.</text>
</comment>
<accession>A0AAD5QKD0</accession>
<organism evidence="1 2">
    <name type="scientific">Parelaphostrongylus tenuis</name>
    <name type="common">Meningeal worm</name>
    <dbReference type="NCBI Taxonomy" id="148309"/>
    <lineage>
        <taxon>Eukaryota</taxon>
        <taxon>Metazoa</taxon>
        <taxon>Ecdysozoa</taxon>
        <taxon>Nematoda</taxon>
        <taxon>Chromadorea</taxon>
        <taxon>Rhabditida</taxon>
        <taxon>Rhabditina</taxon>
        <taxon>Rhabditomorpha</taxon>
        <taxon>Strongyloidea</taxon>
        <taxon>Metastrongylidae</taxon>
        <taxon>Parelaphostrongylus</taxon>
    </lineage>
</organism>
<keyword evidence="2" id="KW-1185">Reference proteome</keyword>
<gene>
    <name evidence="1" type="ORF">KIN20_012536</name>
</gene>